<dbReference type="EMBL" id="CH408030">
    <property type="protein sequence ID" value="EAQ91339.1"/>
    <property type="molecule type" value="Genomic_DNA"/>
</dbReference>
<dbReference type="AlphaFoldDB" id="Q2H930"/>
<evidence type="ECO:0000256" key="2">
    <source>
        <dbReference type="ARBA" id="ARBA00023002"/>
    </source>
</evidence>
<dbReference type="GO" id="GO:0016491">
    <property type="term" value="F:oxidoreductase activity"/>
    <property type="evidence" value="ECO:0007669"/>
    <property type="project" value="UniProtKB-KW"/>
</dbReference>
<sequence length="346" mass="37763">MAQKYAKDEPAGFTNRIERIAIVGAGGQLGGHFTTALLRTGRHTITALTRRGSKNVLPAGVIAAPVDYADEDTLVAALRGQQFLIITLSVMAPPDTHAALVRAAGKAGVPYVMPNGYGSDFENEVLMRDDRLGGAAVKGWCGEIEKVGAAWVAVVCGFWYEYSLVLGPVCLGLDHASKKATLYDDGEARVNLTTFEQCARAVAALLSLKELPEDEGDEAPTVSRWRNKPLYVASFRVSQREMLESWKRVTGEEWTVESEPSEERYRKGVEMMQGSADPMMARMGAALATFARIFYPDGSGDYESSRGLANGLLGLPKEDLDERTKVAKKMLDDGYPGWVFQRMQNA</sequence>
<dbReference type="OMA" id="MPNVWGC"/>
<dbReference type="InParanoid" id="Q2H930"/>
<reference evidence="5" key="1">
    <citation type="journal article" date="2015" name="Genome Announc.">
        <title>Draft genome sequence of the cellulolytic fungus Chaetomium globosum.</title>
        <authorList>
            <person name="Cuomo C.A."/>
            <person name="Untereiner W.A."/>
            <person name="Ma L.-J."/>
            <person name="Grabherr M."/>
            <person name="Birren B.W."/>
        </authorList>
    </citation>
    <scope>NUCLEOTIDE SEQUENCE [LARGE SCALE GENOMIC DNA]</scope>
    <source>
        <strain evidence="5">ATCC 6205 / CBS 148.51 / DSM 1962 / NBRC 6347 / NRRL 1970</strain>
    </source>
</reference>
<dbReference type="PANTHER" id="PTHR47706:SF7">
    <property type="entry name" value="CIPA-LIKE, PUTATIVE (AFU_ORTHOLOGUE AFUA_1G01630)-RELATED"/>
    <property type="match status" value="1"/>
</dbReference>
<dbReference type="OrthoDB" id="419598at2759"/>
<keyword evidence="5" id="KW-1185">Reference proteome</keyword>
<dbReference type="InterPro" id="IPR036291">
    <property type="entry name" value="NAD(P)-bd_dom_sf"/>
</dbReference>
<dbReference type="InterPro" id="IPR008030">
    <property type="entry name" value="NmrA-like"/>
</dbReference>
<dbReference type="CDD" id="cd05259">
    <property type="entry name" value="PCBER_SDR_a"/>
    <property type="match status" value="1"/>
</dbReference>
<dbReference type="VEuPathDB" id="FungiDB:CHGG_03274"/>
<protein>
    <recommendedName>
        <fullName evidence="3">NmrA-like domain-containing protein</fullName>
    </recommendedName>
</protein>
<dbReference type="SUPFAM" id="SSF51735">
    <property type="entry name" value="NAD(P)-binding Rossmann-fold domains"/>
    <property type="match status" value="1"/>
</dbReference>
<dbReference type="Proteomes" id="UP000001056">
    <property type="component" value="Unassembled WGS sequence"/>
</dbReference>
<evidence type="ECO:0000259" key="3">
    <source>
        <dbReference type="Pfam" id="PF05368"/>
    </source>
</evidence>
<keyword evidence="1" id="KW-0521">NADP</keyword>
<dbReference type="Gene3D" id="3.40.50.720">
    <property type="entry name" value="NAD(P)-binding Rossmann-like Domain"/>
    <property type="match status" value="1"/>
</dbReference>
<dbReference type="InterPro" id="IPR051609">
    <property type="entry name" value="NmrA/Isoflavone_reductase-like"/>
</dbReference>
<feature type="domain" description="NmrA-like" evidence="3">
    <location>
        <begin position="18"/>
        <end position="120"/>
    </location>
</feature>
<dbReference type="InterPro" id="IPR045312">
    <property type="entry name" value="PCBER-like"/>
</dbReference>
<proteinExistence type="predicted"/>
<evidence type="ECO:0000313" key="4">
    <source>
        <dbReference type="EMBL" id="EAQ91339.1"/>
    </source>
</evidence>
<keyword evidence="2" id="KW-0560">Oxidoreductase</keyword>
<dbReference type="RefSeq" id="XP_001229790.1">
    <property type="nucleotide sequence ID" value="XM_001229789.1"/>
</dbReference>
<dbReference type="HOGENOM" id="CLU_044876_1_1_1"/>
<gene>
    <name evidence="4" type="ORF">CHGG_03274</name>
</gene>
<dbReference type="Pfam" id="PF05368">
    <property type="entry name" value="NmrA"/>
    <property type="match status" value="1"/>
</dbReference>
<dbReference type="eggNOG" id="ENOG502QTQ8">
    <property type="taxonomic scope" value="Eukaryota"/>
</dbReference>
<organism evidence="4 5">
    <name type="scientific">Chaetomium globosum (strain ATCC 6205 / CBS 148.51 / DSM 1962 / NBRC 6347 / NRRL 1970)</name>
    <name type="common">Soil fungus</name>
    <dbReference type="NCBI Taxonomy" id="306901"/>
    <lineage>
        <taxon>Eukaryota</taxon>
        <taxon>Fungi</taxon>
        <taxon>Dikarya</taxon>
        <taxon>Ascomycota</taxon>
        <taxon>Pezizomycotina</taxon>
        <taxon>Sordariomycetes</taxon>
        <taxon>Sordariomycetidae</taxon>
        <taxon>Sordariales</taxon>
        <taxon>Chaetomiaceae</taxon>
        <taxon>Chaetomium</taxon>
    </lineage>
</organism>
<name>Q2H930_CHAGB</name>
<accession>Q2H930</accession>
<dbReference type="GeneID" id="4389314"/>
<evidence type="ECO:0000256" key="1">
    <source>
        <dbReference type="ARBA" id="ARBA00022857"/>
    </source>
</evidence>
<evidence type="ECO:0000313" key="5">
    <source>
        <dbReference type="Proteomes" id="UP000001056"/>
    </source>
</evidence>
<dbReference type="PANTHER" id="PTHR47706">
    <property type="entry name" value="NMRA-LIKE FAMILY PROTEIN"/>
    <property type="match status" value="1"/>
</dbReference>